<geneLocation type="plasmid" evidence="1 2">
    <name>pRgalR602c</name>
</geneLocation>
<dbReference type="EMBL" id="CP006880">
    <property type="protein sequence ID" value="AJD46142.1"/>
    <property type="molecule type" value="Genomic_DNA"/>
</dbReference>
<evidence type="ECO:0000313" key="2">
    <source>
        <dbReference type="Proteomes" id="UP000031368"/>
    </source>
</evidence>
<gene>
    <name evidence="1" type="ORF">RGR602_PC02121</name>
</gene>
<proteinExistence type="predicted"/>
<evidence type="ECO:0000313" key="1">
    <source>
        <dbReference type="EMBL" id="AJD46142.1"/>
    </source>
</evidence>
<organism evidence="1 2">
    <name type="scientific">Rhizobium gallicum bv. gallicum R602sp</name>
    <dbReference type="NCBI Taxonomy" id="1041138"/>
    <lineage>
        <taxon>Bacteria</taxon>
        <taxon>Pseudomonadati</taxon>
        <taxon>Pseudomonadota</taxon>
        <taxon>Alphaproteobacteria</taxon>
        <taxon>Hyphomicrobiales</taxon>
        <taxon>Rhizobiaceae</taxon>
        <taxon>Rhizobium/Agrobacterium group</taxon>
        <taxon>Rhizobium</taxon>
    </lineage>
</organism>
<keyword evidence="2" id="KW-1185">Reference proteome</keyword>
<accession>A0A0B4XI84</accession>
<dbReference type="KEGG" id="rga:RGR602_PC02121"/>
<protein>
    <submittedName>
        <fullName evidence="1">Uncharacterized protein</fullName>
    </submittedName>
</protein>
<dbReference type="HOGENOM" id="CLU_183785_0_0_5"/>
<reference evidence="1 2" key="1">
    <citation type="submission" date="2013-11" db="EMBL/GenBank/DDBJ databases">
        <title>Complete genome sequence of Rhizobium gallicum bv. gallicum R602.</title>
        <authorList>
            <person name="Bustos P."/>
            <person name="Santamaria R.I."/>
            <person name="Lozano L."/>
            <person name="Acosta J.L."/>
            <person name="Ormeno-Orrillo E."/>
            <person name="Rogel M.A."/>
            <person name="Romero D."/>
            <person name="Cevallos M.A."/>
            <person name="Martinez-Romero E."/>
            <person name="Gonzalez V."/>
        </authorList>
    </citation>
    <scope>NUCLEOTIDE SEQUENCE [LARGE SCALE GENOMIC DNA]</scope>
    <source>
        <strain evidence="1 2">R602</strain>
        <plasmid evidence="1 2">pRgalR602c</plasmid>
    </source>
</reference>
<name>A0A0B4XI84_9HYPH</name>
<dbReference type="Proteomes" id="UP000031368">
    <property type="component" value="Plasmid pRgalR602c"/>
</dbReference>
<sequence>MSLKFVTAFLRSSGENAMVILEQAGRNQIAVVDKQALLDVASPPRADETRLQENIELFCDIARAKHRVKNVASDGRIYISAGDVFEWRSGPCHRH</sequence>
<dbReference type="AlphaFoldDB" id="A0A0B4XI84"/>
<dbReference type="RefSeq" id="WP_040116195.1">
    <property type="nucleotide sequence ID" value="NZ_CP006880.1"/>
</dbReference>
<keyword evidence="1" id="KW-0614">Plasmid</keyword>